<comment type="caution">
    <text evidence="12">The sequence shown here is derived from an EMBL/GenBank/DDBJ whole genome shotgun (WGS) entry which is preliminary data.</text>
</comment>
<evidence type="ECO:0000256" key="9">
    <source>
        <dbReference type="PROSITE-ProRule" id="PRU01091"/>
    </source>
</evidence>
<keyword evidence="4" id="KW-0902">Two-component regulatory system</keyword>
<evidence type="ECO:0000256" key="4">
    <source>
        <dbReference type="ARBA" id="ARBA00023012"/>
    </source>
</evidence>
<keyword evidence="3 8" id="KW-0597">Phosphoprotein</keyword>
<comment type="subcellular location">
    <subcellularLocation>
        <location evidence="1">Cytoplasm</location>
    </subcellularLocation>
</comment>
<reference evidence="12 13" key="1">
    <citation type="submission" date="2015-09" db="EMBL/GenBank/DDBJ databases">
        <title>Genome of Desulfovibrio dechloracetivorans BerOc1, a mercury methylating strain isolated from highly hydrocarbons and metals contaminated coastal sediments.</title>
        <authorList>
            <person name="Goni Urriza M."/>
            <person name="Gassie C."/>
            <person name="Bouchez O."/>
            <person name="Klopp C."/>
            <person name="Ranchou-Peyruse A."/>
            <person name="Remy G."/>
        </authorList>
    </citation>
    <scope>NUCLEOTIDE SEQUENCE [LARGE SCALE GENOMIC DNA]</scope>
    <source>
        <strain evidence="12 13">BerOc1</strain>
    </source>
</reference>
<dbReference type="AlphaFoldDB" id="A0A1J5N7M5"/>
<dbReference type="SMART" id="SM00448">
    <property type="entry name" value="REC"/>
    <property type="match status" value="1"/>
</dbReference>
<dbReference type="CDD" id="cd00383">
    <property type="entry name" value="trans_reg_C"/>
    <property type="match status" value="1"/>
</dbReference>
<gene>
    <name evidence="12" type="primary">arlR</name>
    <name evidence="12" type="ORF">BerOc1_02750</name>
</gene>
<dbReference type="GO" id="GO:0006355">
    <property type="term" value="P:regulation of DNA-templated transcription"/>
    <property type="evidence" value="ECO:0007669"/>
    <property type="project" value="InterPro"/>
</dbReference>
<keyword evidence="7" id="KW-0804">Transcription</keyword>
<evidence type="ECO:0000256" key="1">
    <source>
        <dbReference type="ARBA" id="ARBA00004496"/>
    </source>
</evidence>
<evidence type="ECO:0000256" key="6">
    <source>
        <dbReference type="ARBA" id="ARBA00023125"/>
    </source>
</evidence>
<dbReference type="Pfam" id="PF00486">
    <property type="entry name" value="Trans_reg_C"/>
    <property type="match status" value="1"/>
</dbReference>
<dbReference type="PANTHER" id="PTHR48111">
    <property type="entry name" value="REGULATOR OF RPOS"/>
    <property type="match status" value="1"/>
</dbReference>
<keyword evidence="5" id="KW-0805">Transcription regulation</keyword>
<protein>
    <submittedName>
        <fullName evidence="12">Response regulator ArlR</fullName>
    </submittedName>
</protein>
<dbReference type="SMART" id="SM00862">
    <property type="entry name" value="Trans_reg_C"/>
    <property type="match status" value="1"/>
</dbReference>
<evidence type="ECO:0000259" key="11">
    <source>
        <dbReference type="PROSITE" id="PS51755"/>
    </source>
</evidence>
<dbReference type="GO" id="GO:0000976">
    <property type="term" value="F:transcription cis-regulatory region binding"/>
    <property type="evidence" value="ECO:0007669"/>
    <property type="project" value="TreeGrafter"/>
</dbReference>
<evidence type="ECO:0000256" key="3">
    <source>
        <dbReference type="ARBA" id="ARBA00022553"/>
    </source>
</evidence>
<dbReference type="GO" id="GO:0005829">
    <property type="term" value="C:cytosol"/>
    <property type="evidence" value="ECO:0007669"/>
    <property type="project" value="TreeGrafter"/>
</dbReference>
<evidence type="ECO:0000313" key="13">
    <source>
        <dbReference type="Proteomes" id="UP000181901"/>
    </source>
</evidence>
<feature type="domain" description="OmpR/PhoB-type" evidence="11">
    <location>
        <begin position="135"/>
        <end position="230"/>
    </location>
</feature>
<name>A0A1J5N7M5_9BACT</name>
<feature type="DNA-binding region" description="OmpR/PhoB-type" evidence="9">
    <location>
        <begin position="135"/>
        <end position="230"/>
    </location>
</feature>
<dbReference type="GO" id="GO:0032993">
    <property type="term" value="C:protein-DNA complex"/>
    <property type="evidence" value="ECO:0007669"/>
    <property type="project" value="TreeGrafter"/>
</dbReference>
<evidence type="ECO:0000256" key="7">
    <source>
        <dbReference type="ARBA" id="ARBA00023163"/>
    </source>
</evidence>
<dbReference type="Gene3D" id="1.10.10.10">
    <property type="entry name" value="Winged helix-like DNA-binding domain superfamily/Winged helix DNA-binding domain"/>
    <property type="match status" value="1"/>
</dbReference>
<dbReference type="Gene3D" id="6.10.250.690">
    <property type="match status" value="1"/>
</dbReference>
<dbReference type="SUPFAM" id="SSF46894">
    <property type="entry name" value="C-terminal effector domain of the bipartite response regulators"/>
    <property type="match status" value="1"/>
</dbReference>
<evidence type="ECO:0000313" key="12">
    <source>
        <dbReference type="EMBL" id="OIQ50808.1"/>
    </source>
</evidence>
<dbReference type="RefSeq" id="WP_071546214.1">
    <property type="nucleotide sequence ID" value="NZ_LKAQ01000004.1"/>
</dbReference>
<accession>A0A1J5N7M5</accession>
<sequence length="236" mass="25709">MKDLLLIDDDPELAELLRAYLGGEGIGLDAAVSGSAGLEMARAGDYELVILDVMLPDTSGFNVLTKLRAVSGVPVIMLTGRGEEIDRVIGLEMGADDYVSKPFQLRELLARIHAVLRRYGRGAGEGGEPAMAKAKPGIGIGEVHLNRNARNMTIGGEPVHLTSTEFDILEMLALNMGNVVERTDLMERALGRGEDFDDYVLNVHMSNLRKKLDRHVCIKTIRGRGYLLAVPQEEAV</sequence>
<dbReference type="InterPro" id="IPR016032">
    <property type="entry name" value="Sig_transdc_resp-reg_C-effctor"/>
</dbReference>
<dbReference type="PANTHER" id="PTHR48111:SF39">
    <property type="entry name" value="TRANSCRIPTIONAL REGULATORY PROTEIN CPXR"/>
    <property type="match status" value="1"/>
</dbReference>
<evidence type="ECO:0000259" key="10">
    <source>
        <dbReference type="PROSITE" id="PS50110"/>
    </source>
</evidence>
<evidence type="ECO:0000256" key="2">
    <source>
        <dbReference type="ARBA" id="ARBA00022490"/>
    </source>
</evidence>
<dbReference type="PROSITE" id="PS50110">
    <property type="entry name" value="RESPONSE_REGULATORY"/>
    <property type="match status" value="1"/>
</dbReference>
<evidence type="ECO:0000256" key="5">
    <source>
        <dbReference type="ARBA" id="ARBA00023015"/>
    </source>
</evidence>
<dbReference type="OrthoDB" id="368799at2"/>
<keyword evidence="13" id="KW-1185">Reference proteome</keyword>
<dbReference type="InterPro" id="IPR039420">
    <property type="entry name" value="WalR-like"/>
</dbReference>
<keyword evidence="2" id="KW-0963">Cytoplasm</keyword>
<evidence type="ECO:0000256" key="8">
    <source>
        <dbReference type="PROSITE-ProRule" id="PRU00169"/>
    </source>
</evidence>
<dbReference type="Gene3D" id="3.40.50.2300">
    <property type="match status" value="1"/>
</dbReference>
<keyword evidence="6 9" id="KW-0238">DNA-binding</keyword>
<dbReference type="InterPro" id="IPR036388">
    <property type="entry name" value="WH-like_DNA-bd_sf"/>
</dbReference>
<dbReference type="InterPro" id="IPR001789">
    <property type="entry name" value="Sig_transdc_resp-reg_receiver"/>
</dbReference>
<dbReference type="GO" id="GO:0000156">
    <property type="term" value="F:phosphorelay response regulator activity"/>
    <property type="evidence" value="ECO:0007669"/>
    <property type="project" value="TreeGrafter"/>
</dbReference>
<dbReference type="Pfam" id="PF00072">
    <property type="entry name" value="Response_reg"/>
    <property type="match status" value="1"/>
</dbReference>
<feature type="modified residue" description="4-aspartylphosphate" evidence="8">
    <location>
        <position position="52"/>
    </location>
</feature>
<proteinExistence type="predicted"/>
<dbReference type="PROSITE" id="PS51755">
    <property type="entry name" value="OMPR_PHOB"/>
    <property type="match status" value="1"/>
</dbReference>
<organism evidence="12 13">
    <name type="scientific">Pseudodesulfovibrio hydrargyri</name>
    <dbReference type="NCBI Taxonomy" id="2125990"/>
    <lineage>
        <taxon>Bacteria</taxon>
        <taxon>Pseudomonadati</taxon>
        <taxon>Thermodesulfobacteriota</taxon>
        <taxon>Desulfovibrionia</taxon>
        <taxon>Desulfovibrionales</taxon>
        <taxon>Desulfovibrionaceae</taxon>
    </lineage>
</organism>
<dbReference type="EMBL" id="LKAQ01000004">
    <property type="protein sequence ID" value="OIQ50808.1"/>
    <property type="molecule type" value="Genomic_DNA"/>
</dbReference>
<dbReference type="SUPFAM" id="SSF52172">
    <property type="entry name" value="CheY-like"/>
    <property type="match status" value="1"/>
</dbReference>
<dbReference type="InterPro" id="IPR001867">
    <property type="entry name" value="OmpR/PhoB-type_DNA-bd"/>
</dbReference>
<feature type="domain" description="Response regulatory" evidence="10">
    <location>
        <begin position="3"/>
        <end position="116"/>
    </location>
</feature>
<dbReference type="InterPro" id="IPR011006">
    <property type="entry name" value="CheY-like_superfamily"/>
</dbReference>
<dbReference type="Proteomes" id="UP000181901">
    <property type="component" value="Unassembled WGS sequence"/>
</dbReference>